<evidence type="ECO:0000259" key="10">
    <source>
        <dbReference type="PROSITE" id="PS50853"/>
    </source>
</evidence>
<feature type="chain" id="PRO_5019108314" description="chitinase" evidence="9">
    <location>
        <begin position="35"/>
        <end position="761"/>
    </location>
</feature>
<name>A0A410X3Q2_9BACL</name>
<comment type="similarity">
    <text evidence="2">Belongs to the glycosyl hydrolase 18 family. Chitinase class II subfamily.</text>
</comment>
<dbReference type="Gene3D" id="2.60.40.10">
    <property type="entry name" value="Immunoglobulins"/>
    <property type="match status" value="2"/>
</dbReference>
<dbReference type="Proteomes" id="UP000288943">
    <property type="component" value="Chromosome"/>
</dbReference>
<feature type="domain" description="Fibronectin type-III" evidence="10">
    <location>
        <begin position="480"/>
        <end position="571"/>
    </location>
</feature>
<dbReference type="InterPro" id="IPR036116">
    <property type="entry name" value="FN3_sf"/>
</dbReference>
<dbReference type="GO" id="GO:0005975">
    <property type="term" value="P:carbohydrate metabolic process"/>
    <property type="evidence" value="ECO:0007669"/>
    <property type="project" value="InterPro"/>
</dbReference>
<feature type="domain" description="GH18" evidence="12">
    <location>
        <begin position="38"/>
        <end position="473"/>
    </location>
</feature>
<evidence type="ECO:0000313" key="16">
    <source>
        <dbReference type="Proteomes" id="UP001527202"/>
    </source>
</evidence>
<dbReference type="Proteomes" id="UP001527202">
    <property type="component" value="Unassembled WGS sequence"/>
</dbReference>
<dbReference type="SUPFAM" id="SSF51445">
    <property type="entry name" value="(Trans)glycosidases"/>
    <property type="match status" value="1"/>
</dbReference>
<dbReference type="Gene3D" id="2.60.40.290">
    <property type="match status" value="1"/>
</dbReference>
<dbReference type="GO" id="GO:0030247">
    <property type="term" value="F:polysaccharide binding"/>
    <property type="evidence" value="ECO:0007669"/>
    <property type="project" value="UniProtKB-UniRule"/>
</dbReference>
<dbReference type="SUPFAM" id="SSF49265">
    <property type="entry name" value="Fibronectin type III"/>
    <property type="match status" value="1"/>
</dbReference>
<evidence type="ECO:0000256" key="1">
    <source>
        <dbReference type="ARBA" id="ARBA00000822"/>
    </source>
</evidence>
<dbReference type="CDD" id="cd00063">
    <property type="entry name" value="FN3"/>
    <property type="match status" value="2"/>
</dbReference>
<feature type="domain" description="CBM2" evidence="11">
    <location>
        <begin position="658"/>
        <end position="761"/>
    </location>
</feature>
<evidence type="ECO:0000256" key="5">
    <source>
        <dbReference type="ARBA" id="ARBA00023024"/>
    </source>
</evidence>
<evidence type="ECO:0000256" key="9">
    <source>
        <dbReference type="SAM" id="SignalP"/>
    </source>
</evidence>
<dbReference type="Gene3D" id="3.10.50.10">
    <property type="match status" value="1"/>
</dbReference>
<keyword evidence="16" id="KW-1185">Reference proteome</keyword>
<dbReference type="InterPro" id="IPR013783">
    <property type="entry name" value="Ig-like_fold"/>
</dbReference>
<keyword evidence="5" id="KW-0624">Polysaccharide degradation</keyword>
<dbReference type="Gene3D" id="3.20.20.80">
    <property type="entry name" value="Glycosidases"/>
    <property type="match status" value="1"/>
</dbReference>
<dbReference type="GO" id="GO:0008843">
    <property type="term" value="F:endochitinase activity"/>
    <property type="evidence" value="ECO:0007669"/>
    <property type="project" value="UniProtKB-EC"/>
</dbReference>
<dbReference type="OrthoDB" id="9775889at2"/>
<evidence type="ECO:0000313" key="15">
    <source>
        <dbReference type="Proteomes" id="UP000288943"/>
    </source>
</evidence>
<dbReference type="InterPro" id="IPR017853">
    <property type="entry name" value="GH"/>
</dbReference>
<dbReference type="PROSITE" id="PS50853">
    <property type="entry name" value="FN3"/>
    <property type="match status" value="2"/>
</dbReference>
<keyword evidence="9" id="KW-0732">Signal</keyword>
<evidence type="ECO:0000256" key="2">
    <source>
        <dbReference type="ARBA" id="ARBA00009121"/>
    </source>
</evidence>
<dbReference type="InterPro" id="IPR001223">
    <property type="entry name" value="Glyco_hydro18_cat"/>
</dbReference>
<evidence type="ECO:0000256" key="4">
    <source>
        <dbReference type="ARBA" id="ARBA00022801"/>
    </source>
</evidence>
<keyword evidence="4 8" id="KW-0378">Hydrolase</keyword>
<keyword evidence="5" id="KW-0146">Chitin degradation</keyword>
<dbReference type="FunFam" id="3.20.20.80:FF:000153">
    <property type="entry name" value="Chitinase A1"/>
    <property type="match status" value="1"/>
</dbReference>
<dbReference type="SMART" id="SM00636">
    <property type="entry name" value="Glyco_18"/>
    <property type="match status" value="1"/>
</dbReference>
<dbReference type="EC" id="3.2.1.14" evidence="3"/>
<dbReference type="PROSITE" id="PS51910">
    <property type="entry name" value="GH18_2"/>
    <property type="match status" value="1"/>
</dbReference>
<protein>
    <recommendedName>
        <fullName evidence="3">chitinase</fullName>
        <ecNumber evidence="3">3.2.1.14</ecNumber>
    </recommendedName>
</protein>
<reference evidence="13 16" key="2">
    <citation type="submission" date="2022-05" db="EMBL/GenBank/DDBJ databases">
        <title>Genome Sequencing of Bee-Associated Microbes.</title>
        <authorList>
            <person name="Dunlap C."/>
        </authorList>
    </citation>
    <scope>NUCLEOTIDE SEQUENCE [LARGE SCALE GENOMIC DNA]</scope>
    <source>
        <strain evidence="13 16">NRRL B-23120</strain>
    </source>
</reference>
<dbReference type="SMART" id="SM00060">
    <property type="entry name" value="FN3"/>
    <property type="match status" value="2"/>
</dbReference>
<dbReference type="PANTHER" id="PTHR11177:SF317">
    <property type="entry name" value="CHITINASE 12-RELATED"/>
    <property type="match status" value="1"/>
</dbReference>
<keyword evidence="7 8" id="KW-0326">Glycosidase</keyword>
<dbReference type="InterPro" id="IPR012291">
    <property type="entry name" value="CBM2_carb-bd_dom_sf"/>
</dbReference>
<evidence type="ECO:0000259" key="12">
    <source>
        <dbReference type="PROSITE" id="PS51910"/>
    </source>
</evidence>
<dbReference type="AlphaFoldDB" id="A0A410X3Q2"/>
<feature type="signal peptide" evidence="9">
    <location>
        <begin position="1"/>
        <end position="34"/>
    </location>
</feature>
<gene>
    <name evidence="13" type="ORF">M5X16_10615</name>
    <name evidence="14" type="ORF">PC41400_27745</name>
</gene>
<dbReference type="Pfam" id="PF00704">
    <property type="entry name" value="Glyco_hydro_18"/>
    <property type="match status" value="1"/>
</dbReference>
<evidence type="ECO:0000256" key="6">
    <source>
        <dbReference type="ARBA" id="ARBA00023277"/>
    </source>
</evidence>
<proteinExistence type="inferred from homology"/>
<dbReference type="InterPro" id="IPR050314">
    <property type="entry name" value="Glycosyl_Hydrlase_18"/>
</dbReference>
<dbReference type="InterPro" id="IPR008965">
    <property type="entry name" value="CBM2/CBM3_carb-bd_dom_sf"/>
</dbReference>
<dbReference type="SUPFAM" id="SSF54556">
    <property type="entry name" value="Chitinase insertion domain"/>
    <property type="match status" value="1"/>
</dbReference>
<dbReference type="Pfam" id="PF00553">
    <property type="entry name" value="CBM_2"/>
    <property type="match status" value="1"/>
</dbReference>
<dbReference type="EMBL" id="CP026520">
    <property type="protein sequence ID" value="QAV21253.1"/>
    <property type="molecule type" value="Genomic_DNA"/>
</dbReference>
<dbReference type="SMART" id="SM00637">
    <property type="entry name" value="CBD_II"/>
    <property type="match status" value="1"/>
</dbReference>
<evidence type="ECO:0000256" key="8">
    <source>
        <dbReference type="RuleBase" id="RU000489"/>
    </source>
</evidence>
<keyword evidence="6" id="KW-0119">Carbohydrate metabolism</keyword>
<dbReference type="Pfam" id="PF00041">
    <property type="entry name" value="fn3"/>
    <property type="match status" value="2"/>
</dbReference>
<dbReference type="PROSITE" id="PS51173">
    <property type="entry name" value="CBM2"/>
    <property type="match status" value="1"/>
</dbReference>
<evidence type="ECO:0000313" key="13">
    <source>
        <dbReference type="EMBL" id="MCY9596226.1"/>
    </source>
</evidence>
<dbReference type="SUPFAM" id="SSF49384">
    <property type="entry name" value="Carbohydrate-binding domain"/>
    <property type="match status" value="1"/>
</dbReference>
<dbReference type="InterPro" id="IPR003961">
    <property type="entry name" value="FN3_dom"/>
</dbReference>
<dbReference type="GO" id="GO:0008061">
    <property type="term" value="F:chitin binding"/>
    <property type="evidence" value="ECO:0007669"/>
    <property type="project" value="InterPro"/>
</dbReference>
<dbReference type="InterPro" id="IPR011583">
    <property type="entry name" value="Chitinase_II/V-like_cat"/>
</dbReference>
<dbReference type="PANTHER" id="PTHR11177">
    <property type="entry name" value="CHITINASE"/>
    <property type="match status" value="1"/>
</dbReference>
<sequence length="761" mass="80818">MKSNKRIKMTWLGFFALLLALLPLFNTGAGTASAAEPAKIVGYFTSWGIYGRNYQVKDIDGSKMTHLNYAFADICWGGVHGNNSTDSPNKQTWSCTDSHVPLQSKSVPNGTIVLGEPWADVNTPYSGYSYEECDQKALCGNFAGLRDLKKKNPSLKTLISVGGWTWSNRFSDVAANAATRETFANSAVEFIRTYGFDGVDLDWEYPVAGGLSGNTYSPADKQNYTLLLKKVREKLDAAGTADGKKYLLTIASGASQKFANNTELSEIAKTVDWINIMTYDFHGGWEKSTNHNAALYPDPNDPSTGDIKKYNTSDAIDIYFQSGVPANKLVLGLPFYGKGWKGCPPGPNNDGQYQTCVGGWDGNVLPTGTWDDWASGNSGTFDYGDIMANYVNKNGFTRYWNDTTKTPYLFNPTSGTFISYEDTQSIAAKTAYIKSKGLAGAMFWETSSDCRTSPKFSCTIKLLDKVAADLMSPAVPDTQAPTAVTNLVSTGKTSTSVTLSWTASTDNVGVAGYEVSYGTTKVNVPGTTANITGLTANTAYTFTVKAKDAAGNVSAPASVTVTTDGGTTTPDTQAPTAVTNLVSTGKTSTSVALSWTAATDNIGVTGYDVTYGTKTVSTTATSLNVTDLTPSTAYTFTVKAKDAAGNVSAPASVTVTTDAATNPGSPVQPTFTVTSDWGTGYNFSFSIKNTGTTPITNWKLEFDYTGSITSVWDASIVSSANNHFVIKGAGWNNTLQPGATVTFGGAGLVKAQPTNIVVTGS</sequence>
<organism evidence="14 15">
    <name type="scientific">Paenibacillus chitinolyticus</name>
    <dbReference type="NCBI Taxonomy" id="79263"/>
    <lineage>
        <taxon>Bacteria</taxon>
        <taxon>Bacillati</taxon>
        <taxon>Bacillota</taxon>
        <taxon>Bacilli</taxon>
        <taxon>Bacillales</taxon>
        <taxon>Paenibacillaceae</taxon>
        <taxon>Paenibacillus</taxon>
    </lineage>
</organism>
<dbReference type="InterPro" id="IPR001579">
    <property type="entry name" value="Glyco_hydro_18_chit_AS"/>
</dbReference>
<reference evidence="14 15" key="1">
    <citation type="submission" date="2018-01" db="EMBL/GenBank/DDBJ databases">
        <title>The whole genome sequencing and assembly of Paenibacillus chitinolyticus KCCM 41400 strain.</title>
        <authorList>
            <person name="Kim J.-Y."/>
            <person name="Park M.-K."/>
            <person name="Lee Y.-J."/>
            <person name="Yi H."/>
            <person name="Bahn Y.-S."/>
            <person name="Kim J.F."/>
            <person name="Lee D.-W."/>
        </authorList>
    </citation>
    <scope>NUCLEOTIDE SEQUENCE [LARGE SCALE GENOMIC DNA]</scope>
    <source>
        <strain evidence="14 15">KCCM 41400</strain>
    </source>
</reference>
<dbReference type="EMBL" id="JAMDMJ010000012">
    <property type="protein sequence ID" value="MCY9596226.1"/>
    <property type="molecule type" value="Genomic_DNA"/>
</dbReference>
<evidence type="ECO:0000259" key="11">
    <source>
        <dbReference type="PROSITE" id="PS51173"/>
    </source>
</evidence>
<evidence type="ECO:0000256" key="7">
    <source>
        <dbReference type="ARBA" id="ARBA00023295"/>
    </source>
</evidence>
<dbReference type="GO" id="GO:0006032">
    <property type="term" value="P:chitin catabolic process"/>
    <property type="evidence" value="ECO:0007669"/>
    <property type="project" value="UniProtKB-KW"/>
</dbReference>
<comment type="catalytic activity">
    <reaction evidence="1">
        <text>Random endo-hydrolysis of N-acetyl-beta-D-glucosaminide (1-&gt;4)-beta-linkages in chitin and chitodextrins.</text>
        <dbReference type="EC" id="3.2.1.14"/>
    </reaction>
</comment>
<dbReference type="CDD" id="cd06548">
    <property type="entry name" value="GH18_chitinase"/>
    <property type="match status" value="1"/>
</dbReference>
<dbReference type="KEGG" id="pchi:PC41400_27745"/>
<evidence type="ECO:0000256" key="3">
    <source>
        <dbReference type="ARBA" id="ARBA00012729"/>
    </source>
</evidence>
<dbReference type="InterPro" id="IPR001919">
    <property type="entry name" value="CBD2"/>
</dbReference>
<feature type="domain" description="Fibronectin type-III" evidence="10">
    <location>
        <begin position="574"/>
        <end position="664"/>
    </location>
</feature>
<dbReference type="PROSITE" id="PS01095">
    <property type="entry name" value="GH18_1"/>
    <property type="match status" value="1"/>
</dbReference>
<accession>A0A410X3Q2</accession>
<dbReference type="InterPro" id="IPR029070">
    <property type="entry name" value="Chitinase_insertion_sf"/>
</dbReference>
<evidence type="ECO:0000313" key="14">
    <source>
        <dbReference type="EMBL" id="QAV21253.1"/>
    </source>
</evidence>